<dbReference type="EMBL" id="QKWP01000104">
    <property type="protein sequence ID" value="RIB27275.1"/>
    <property type="molecule type" value="Genomic_DNA"/>
</dbReference>
<organism evidence="2 3">
    <name type="scientific">Gigaspora rosea</name>
    <dbReference type="NCBI Taxonomy" id="44941"/>
    <lineage>
        <taxon>Eukaryota</taxon>
        <taxon>Fungi</taxon>
        <taxon>Fungi incertae sedis</taxon>
        <taxon>Mucoromycota</taxon>
        <taxon>Glomeromycotina</taxon>
        <taxon>Glomeromycetes</taxon>
        <taxon>Diversisporales</taxon>
        <taxon>Gigasporaceae</taxon>
        <taxon>Gigaspora</taxon>
    </lineage>
</organism>
<feature type="repeat" description="Hemopexin" evidence="1">
    <location>
        <begin position="184"/>
        <end position="236"/>
    </location>
</feature>
<reference evidence="2 3" key="1">
    <citation type="submission" date="2018-06" db="EMBL/GenBank/DDBJ databases">
        <title>Comparative genomics reveals the genomic features of Rhizophagus irregularis, R. cerebriforme, R. diaphanum and Gigaspora rosea, and their symbiotic lifestyle signature.</title>
        <authorList>
            <person name="Morin E."/>
            <person name="San Clemente H."/>
            <person name="Chen E.C.H."/>
            <person name="De La Providencia I."/>
            <person name="Hainaut M."/>
            <person name="Kuo A."/>
            <person name="Kohler A."/>
            <person name="Murat C."/>
            <person name="Tang N."/>
            <person name="Roy S."/>
            <person name="Loubradou J."/>
            <person name="Henrissat B."/>
            <person name="Grigoriev I.V."/>
            <person name="Corradi N."/>
            <person name="Roux C."/>
            <person name="Martin F.M."/>
        </authorList>
    </citation>
    <scope>NUCLEOTIDE SEQUENCE [LARGE SCALE GENOMIC DNA]</scope>
    <source>
        <strain evidence="2 3">DAOM 194757</strain>
    </source>
</reference>
<dbReference type="PROSITE" id="PS51642">
    <property type="entry name" value="HEMOPEXIN_2"/>
    <property type="match status" value="3"/>
</dbReference>
<dbReference type="AlphaFoldDB" id="A0A397VXI3"/>
<dbReference type="Proteomes" id="UP000266673">
    <property type="component" value="Unassembled WGS sequence"/>
</dbReference>
<proteinExistence type="predicted"/>
<dbReference type="Gene3D" id="2.110.10.10">
    <property type="entry name" value="Hemopexin-like domain"/>
    <property type="match status" value="1"/>
</dbReference>
<feature type="repeat" description="Hemopexin" evidence="1">
    <location>
        <begin position="71"/>
        <end position="122"/>
    </location>
</feature>
<feature type="repeat" description="Hemopexin" evidence="1">
    <location>
        <begin position="127"/>
        <end position="179"/>
    </location>
</feature>
<protein>
    <submittedName>
        <fullName evidence="2">Hemopexin-like domain-containing protein</fullName>
    </submittedName>
</protein>
<gene>
    <name evidence="2" type="ORF">C2G38_2160979</name>
</gene>
<dbReference type="SMART" id="SM00120">
    <property type="entry name" value="HX"/>
    <property type="match status" value="4"/>
</dbReference>
<dbReference type="InterPro" id="IPR018487">
    <property type="entry name" value="Hemopexin-like_repeat"/>
</dbReference>
<dbReference type="OrthoDB" id="6845681at2759"/>
<evidence type="ECO:0000313" key="2">
    <source>
        <dbReference type="EMBL" id="RIB27275.1"/>
    </source>
</evidence>
<accession>A0A397VXI3</accession>
<evidence type="ECO:0000313" key="3">
    <source>
        <dbReference type="Proteomes" id="UP000266673"/>
    </source>
</evidence>
<sequence>MTFSFVFPSMSDANSVIRACFQVPDVSDEAYFFADTRYVRIKVKPGTTDDQIVNGPSITIDLWPTLRKARFATVDAVLPSPNGKGETYFFCGTQYALISVVPTSHGAIITGPKNIVDYWPSLRKAGFNTVDSVLPSPKGDGEAYFFSGTQYVLIKVMPGTTDDYIITGPNSIADYWPSLRQAGFNTIDSVLPSPKGNGEAYFFSGTQYALIKVIPGTMDDHIITGPKSVAEYWPSLLQAGFY</sequence>
<dbReference type="SUPFAM" id="SSF50923">
    <property type="entry name" value="Hemopexin-like domain"/>
    <property type="match status" value="1"/>
</dbReference>
<comment type="caution">
    <text evidence="2">The sequence shown here is derived from an EMBL/GenBank/DDBJ whole genome shotgun (WGS) entry which is preliminary data.</text>
</comment>
<evidence type="ECO:0000256" key="1">
    <source>
        <dbReference type="PROSITE-ProRule" id="PRU01011"/>
    </source>
</evidence>
<dbReference type="InterPro" id="IPR036375">
    <property type="entry name" value="Hemopexin-like_dom_sf"/>
</dbReference>
<keyword evidence="3" id="KW-1185">Reference proteome</keyword>
<name>A0A397VXI3_9GLOM</name>
<dbReference type="STRING" id="44941.A0A397VXI3"/>